<sequence>MFGLQPQNDPFKATLQYKEINYPRKRVGVDITLIHKNIINNLAKFIYTNCQYLYPQKIQVQSHDAAKKSASQVYLHKLLIFIFTTNSVQVRCQKINWPSLSTEVANIYIYKKFYTSPIA</sequence>
<gene>
    <name evidence="1" type="ORF">CIPAW_08G160500</name>
</gene>
<dbReference type="Proteomes" id="UP000811609">
    <property type="component" value="Chromosome 8"/>
</dbReference>
<reference evidence="1" key="1">
    <citation type="submission" date="2020-12" db="EMBL/GenBank/DDBJ databases">
        <title>WGS assembly of Carya illinoinensis cv. Pawnee.</title>
        <authorList>
            <person name="Platts A."/>
            <person name="Shu S."/>
            <person name="Wright S."/>
            <person name="Barry K."/>
            <person name="Edger P."/>
            <person name="Pires J.C."/>
            <person name="Schmutz J."/>
        </authorList>
    </citation>
    <scope>NUCLEOTIDE SEQUENCE</scope>
    <source>
        <tissue evidence="1">Leaf</tissue>
    </source>
</reference>
<keyword evidence="2" id="KW-1185">Reference proteome</keyword>
<evidence type="ECO:0000313" key="1">
    <source>
        <dbReference type="EMBL" id="KAG6645973.1"/>
    </source>
</evidence>
<proteinExistence type="predicted"/>
<dbReference type="EMBL" id="CM031816">
    <property type="protein sequence ID" value="KAG6645973.1"/>
    <property type="molecule type" value="Genomic_DNA"/>
</dbReference>
<protein>
    <submittedName>
        <fullName evidence="1">Uncharacterized protein</fullName>
    </submittedName>
</protein>
<accession>A0A8T1PWI6</accession>
<evidence type="ECO:0000313" key="2">
    <source>
        <dbReference type="Proteomes" id="UP000811609"/>
    </source>
</evidence>
<name>A0A8T1PWI6_CARIL</name>
<dbReference type="AlphaFoldDB" id="A0A8T1PWI6"/>
<organism evidence="1 2">
    <name type="scientific">Carya illinoinensis</name>
    <name type="common">Pecan</name>
    <dbReference type="NCBI Taxonomy" id="32201"/>
    <lineage>
        <taxon>Eukaryota</taxon>
        <taxon>Viridiplantae</taxon>
        <taxon>Streptophyta</taxon>
        <taxon>Embryophyta</taxon>
        <taxon>Tracheophyta</taxon>
        <taxon>Spermatophyta</taxon>
        <taxon>Magnoliopsida</taxon>
        <taxon>eudicotyledons</taxon>
        <taxon>Gunneridae</taxon>
        <taxon>Pentapetalae</taxon>
        <taxon>rosids</taxon>
        <taxon>fabids</taxon>
        <taxon>Fagales</taxon>
        <taxon>Juglandaceae</taxon>
        <taxon>Carya</taxon>
    </lineage>
</organism>
<comment type="caution">
    <text evidence="1">The sequence shown here is derived from an EMBL/GenBank/DDBJ whole genome shotgun (WGS) entry which is preliminary data.</text>
</comment>